<dbReference type="OrthoDB" id="6054423at2759"/>
<dbReference type="AlphaFoldDB" id="A0A7D9IFB4"/>
<evidence type="ECO:0000313" key="2">
    <source>
        <dbReference type="Proteomes" id="UP001152795"/>
    </source>
</evidence>
<keyword evidence="2" id="KW-1185">Reference proteome</keyword>
<dbReference type="SUPFAM" id="SSF48452">
    <property type="entry name" value="TPR-like"/>
    <property type="match status" value="1"/>
</dbReference>
<evidence type="ECO:0000313" key="1">
    <source>
        <dbReference type="EMBL" id="CAB4006257.1"/>
    </source>
</evidence>
<dbReference type="EMBL" id="CACRXK020005460">
    <property type="protein sequence ID" value="CAB4006257.1"/>
    <property type="molecule type" value="Genomic_DNA"/>
</dbReference>
<dbReference type="Gene3D" id="1.25.40.10">
    <property type="entry name" value="Tetratricopeptide repeat domain"/>
    <property type="match status" value="1"/>
</dbReference>
<sequence length="558" mass="63871">MVLGRTEEAIVVAETGLAICELMEDNNVSDRINNRSRMLLYLAQMHQLNSTNPAFDRNEELNLAEHYYLTDQGSALSPDRSEDFVLQKNLSYTNFLCEQKRFAEAATVLWNMNKLGKQVLDKVLYYAYFARVFYGPGVQKSIEVDGELLITVGHCMYNTIVQVLVGMGKRREAVAACEKLTAFSVIVHESIFGQRPSSIPYLIETCHRELLSLLNDEDQKQLQNCEFPLSPANLFKLYYMVNEYILALKYYPNETESPDLIEIKISCLRLAGNALVEMDRGDESYDYFMQFLAMLQTKEGFMDKPFHAQCATLGKYSFANQYYIFRSLGGIMACERENLDGAIQCYERCLELDEDLTRDQGLVAVLADLYQSKALTVDIQDQDSYKQQMDLALNLFHNLLQKTAELTPFVECSFASLLSKLERCDEAVKHFENVIKRADDTPIRITDADKPLLDVHFRREIEVRGRFEISLKVQTFYELILTYMKLNEVGKAEEVALQLENYVKRFQSTPKYSRALSIVGYAYKLVGNKEKAAEIFVSVLEIIPGHLPVTEALESLCM</sequence>
<reference evidence="1" key="1">
    <citation type="submission" date="2020-04" db="EMBL/GenBank/DDBJ databases">
        <authorList>
            <person name="Alioto T."/>
            <person name="Alioto T."/>
            <person name="Gomez Garrido J."/>
        </authorList>
    </citation>
    <scope>NUCLEOTIDE SEQUENCE</scope>
    <source>
        <strain evidence="1">A484AB</strain>
    </source>
</reference>
<dbReference type="Pfam" id="PF13181">
    <property type="entry name" value="TPR_8"/>
    <property type="match status" value="1"/>
</dbReference>
<organism evidence="1 2">
    <name type="scientific">Paramuricea clavata</name>
    <name type="common">Red gorgonian</name>
    <name type="synonym">Violescent sea-whip</name>
    <dbReference type="NCBI Taxonomy" id="317549"/>
    <lineage>
        <taxon>Eukaryota</taxon>
        <taxon>Metazoa</taxon>
        <taxon>Cnidaria</taxon>
        <taxon>Anthozoa</taxon>
        <taxon>Octocorallia</taxon>
        <taxon>Malacalcyonacea</taxon>
        <taxon>Plexauridae</taxon>
        <taxon>Paramuricea</taxon>
    </lineage>
</organism>
<comment type="caution">
    <text evidence="1">The sequence shown here is derived from an EMBL/GenBank/DDBJ whole genome shotgun (WGS) entry which is preliminary data.</text>
</comment>
<dbReference type="InterPro" id="IPR011990">
    <property type="entry name" value="TPR-like_helical_dom_sf"/>
</dbReference>
<dbReference type="InterPro" id="IPR019734">
    <property type="entry name" value="TPR_rpt"/>
</dbReference>
<proteinExistence type="predicted"/>
<dbReference type="SMART" id="SM00028">
    <property type="entry name" value="TPR"/>
    <property type="match status" value="4"/>
</dbReference>
<gene>
    <name evidence="1" type="ORF">PACLA_8A034715</name>
</gene>
<protein>
    <submittedName>
        <fullName evidence="1">---NA</fullName>
    </submittedName>
</protein>
<dbReference type="Proteomes" id="UP001152795">
    <property type="component" value="Unassembled WGS sequence"/>
</dbReference>
<accession>A0A7D9IFB4</accession>
<name>A0A7D9IFB4_PARCT</name>
<dbReference type="PROSITE" id="PS50005">
    <property type="entry name" value="TPR"/>
    <property type="match status" value="1"/>
</dbReference>